<dbReference type="PANTHER" id="PTHR30146">
    <property type="entry name" value="LACI-RELATED TRANSCRIPTIONAL REPRESSOR"/>
    <property type="match status" value="1"/>
</dbReference>
<dbReference type="SMART" id="SM00354">
    <property type="entry name" value="HTH_LACI"/>
    <property type="match status" value="1"/>
</dbReference>
<keyword evidence="7" id="KW-1185">Reference proteome</keyword>
<dbReference type="PROSITE" id="PS50932">
    <property type="entry name" value="HTH_LACI_2"/>
    <property type="match status" value="1"/>
</dbReference>
<keyword evidence="3" id="KW-0238">DNA-binding</keyword>
<dbReference type="Pfam" id="PF13377">
    <property type="entry name" value="Peripla_BP_3"/>
    <property type="match status" value="1"/>
</dbReference>
<dbReference type="EMBL" id="LGLV01000014">
    <property type="protein sequence ID" value="OBZ93422.1"/>
    <property type="molecule type" value="Genomic_DNA"/>
</dbReference>
<protein>
    <submittedName>
        <fullName evidence="6">LacI family transcriptional regulator</fullName>
    </submittedName>
</protein>
<dbReference type="Gene3D" id="1.10.260.40">
    <property type="entry name" value="lambda repressor-like DNA-binding domains"/>
    <property type="match status" value="1"/>
</dbReference>
<reference evidence="6 7" key="1">
    <citation type="journal article" date="2016" name="Syst. Appl. Microbiol.">
        <title>Pararhizobium polonicum sp. nov. isolated from tumors on stone fruit rootstocks.</title>
        <authorList>
            <person name="Pulawska J."/>
            <person name="Kuzmanovic N."/>
            <person name="Willems A."/>
            <person name="Pothier J.F."/>
        </authorList>
    </citation>
    <scope>NUCLEOTIDE SEQUENCE [LARGE SCALE GENOMIC DNA]</scope>
    <source>
        <strain evidence="6 7">F5.1</strain>
    </source>
</reference>
<dbReference type="InterPro" id="IPR028082">
    <property type="entry name" value="Peripla_BP_I"/>
</dbReference>
<feature type="domain" description="HTH lacI-type" evidence="5">
    <location>
        <begin position="6"/>
        <end position="60"/>
    </location>
</feature>
<dbReference type="InterPro" id="IPR010982">
    <property type="entry name" value="Lambda_DNA-bd_dom_sf"/>
</dbReference>
<proteinExistence type="predicted"/>
<dbReference type="Gene3D" id="3.40.50.2300">
    <property type="match status" value="2"/>
</dbReference>
<dbReference type="CDD" id="cd01392">
    <property type="entry name" value="HTH_LacI"/>
    <property type="match status" value="1"/>
</dbReference>
<keyword evidence="1" id="KW-0678">Repressor</keyword>
<dbReference type="GO" id="GO:0000976">
    <property type="term" value="F:transcription cis-regulatory region binding"/>
    <property type="evidence" value="ECO:0007669"/>
    <property type="project" value="TreeGrafter"/>
</dbReference>
<dbReference type="SUPFAM" id="SSF53822">
    <property type="entry name" value="Periplasmic binding protein-like I"/>
    <property type="match status" value="1"/>
</dbReference>
<sequence>MAKSFVTSVEVAQRAGVSRSAVSRTFTEGASVSPEVRRKVLKAAQELGYRVNRLAQGLNNASSNLVGVVGANLSLPFIAKQLDMLSLGLLRRGQQCLLLNAADARSDIAPLIELIFEFRARAIVVLSGEPPASIVDECLANGVKLIVINRLLERSDTDVILSDDILGATLAARRLTDARCRKVAVVTSGSGTPTQIRRAEAFGRIMKDDGIDVVGWHDGPTTYETGLKAARELLADPAIDGAFCVTDLMALGFLDAARHEMGRSVPDDLSVIGFDDIPQASWKSYELTTIAQSFEVLTEAVLAALDHADGQSVIQNVPVTLVERQTVRR</sequence>
<evidence type="ECO:0000256" key="1">
    <source>
        <dbReference type="ARBA" id="ARBA00022491"/>
    </source>
</evidence>
<evidence type="ECO:0000256" key="4">
    <source>
        <dbReference type="ARBA" id="ARBA00023163"/>
    </source>
</evidence>
<keyword evidence="2" id="KW-0805">Transcription regulation</keyword>
<accession>A0A1C7NWS3</accession>
<dbReference type="CDD" id="cd06278">
    <property type="entry name" value="PBP1_LacI-like"/>
    <property type="match status" value="1"/>
</dbReference>
<evidence type="ECO:0000313" key="7">
    <source>
        <dbReference type="Proteomes" id="UP000093111"/>
    </source>
</evidence>
<evidence type="ECO:0000259" key="5">
    <source>
        <dbReference type="PROSITE" id="PS50932"/>
    </source>
</evidence>
<keyword evidence="4" id="KW-0804">Transcription</keyword>
<gene>
    <name evidence="6" type="ORF">ADU59_21430</name>
</gene>
<evidence type="ECO:0000256" key="2">
    <source>
        <dbReference type="ARBA" id="ARBA00023015"/>
    </source>
</evidence>
<dbReference type="PANTHER" id="PTHR30146:SF95">
    <property type="entry name" value="RIBOSE OPERON REPRESSOR"/>
    <property type="match status" value="1"/>
</dbReference>
<evidence type="ECO:0000256" key="3">
    <source>
        <dbReference type="ARBA" id="ARBA00023125"/>
    </source>
</evidence>
<dbReference type="Pfam" id="PF00356">
    <property type="entry name" value="LacI"/>
    <property type="match status" value="1"/>
</dbReference>
<evidence type="ECO:0000313" key="6">
    <source>
        <dbReference type="EMBL" id="OBZ93422.1"/>
    </source>
</evidence>
<dbReference type="RefSeq" id="WP_068956345.1">
    <property type="nucleotide sequence ID" value="NZ_LGLV01000014.1"/>
</dbReference>
<dbReference type="SUPFAM" id="SSF47413">
    <property type="entry name" value="lambda repressor-like DNA-binding domains"/>
    <property type="match status" value="1"/>
</dbReference>
<dbReference type="InterPro" id="IPR046335">
    <property type="entry name" value="LacI/GalR-like_sensor"/>
</dbReference>
<comment type="caution">
    <text evidence="6">The sequence shown here is derived from an EMBL/GenBank/DDBJ whole genome shotgun (WGS) entry which is preliminary data.</text>
</comment>
<name>A0A1C7NWS3_9HYPH</name>
<dbReference type="STRING" id="1612624.ADU59_21430"/>
<dbReference type="AlphaFoldDB" id="A0A1C7NWS3"/>
<organism evidence="6 7">
    <name type="scientific">Pararhizobium polonicum</name>
    <dbReference type="NCBI Taxonomy" id="1612624"/>
    <lineage>
        <taxon>Bacteria</taxon>
        <taxon>Pseudomonadati</taxon>
        <taxon>Pseudomonadota</taxon>
        <taxon>Alphaproteobacteria</taxon>
        <taxon>Hyphomicrobiales</taxon>
        <taxon>Rhizobiaceae</taxon>
        <taxon>Rhizobium/Agrobacterium group</taxon>
        <taxon>Pararhizobium</taxon>
    </lineage>
</organism>
<dbReference type="PATRIC" id="fig|1612624.7.peg.1937"/>
<dbReference type="OrthoDB" id="8433438at2"/>
<dbReference type="InterPro" id="IPR000843">
    <property type="entry name" value="HTH_LacI"/>
</dbReference>
<dbReference type="GO" id="GO:0003700">
    <property type="term" value="F:DNA-binding transcription factor activity"/>
    <property type="evidence" value="ECO:0007669"/>
    <property type="project" value="TreeGrafter"/>
</dbReference>
<dbReference type="Proteomes" id="UP000093111">
    <property type="component" value="Unassembled WGS sequence"/>
</dbReference>